<dbReference type="GeneID" id="7449690"/>
<sequence length="450" mass="48540">MSTQVSGMALAIRSATESDTFDLAGHSPSNIETTVTSAFTDPFNLSEIIRITFVVGAGKLGRSKYDDKASLHVTSALRQLGYVEDRGASCVNECGGSFKTQHDTGKNLFTVVVFPKLVQEGDNGGESNNTGGGNSMEYPIPIPLFEGSALHTVLLSSEATFEKMVPSMAPSWSEKKFCSELLKDSLDTVEQMDGKLMTGTPLSDDEQAFYDDVGGALVIGSKLECIKKQMQQQVEAGALTADERNNLIHQVSERLEGLNDEIESALQKSQEKKVAKLNMQREKAEARRKMLVGHSPQPTHKLKHEDQIMTLKKRLQPLLKLEASAKGRLLTVKETKTLAEKDELLEEIEELELASQGWFEEEDVFMVRLEASRKKKVPGAGGNKSSGGGGKKPGTTSRAANAGKTNWFTPGGLAAKQAALGKKTAASKVETQGGGGVFAAMMMDSDSDSD</sequence>
<reference evidence="3 4" key="1">
    <citation type="journal article" date="2004" name="Science">
        <title>The genome of the diatom Thalassiosira pseudonana: ecology, evolution, and metabolism.</title>
        <authorList>
            <person name="Armbrust E.V."/>
            <person name="Berges J.A."/>
            <person name="Bowler C."/>
            <person name="Green B.R."/>
            <person name="Martinez D."/>
            <person name="Putnam N.H."/>
            <person name="Zhou S."/>
            <person name="Allen A.E."/>
            <person name="Apt K.E."/>
            <person name="Bechner M."/>
            <person name="Brzezinski M.A."/>
            <person name="Chaal B.K."/>
            <person name="Chiovitti A."/>
            <person name="Davis A.K."/>
            <person name="Demarest M.S."/>
            <person name="Detter J.C."/>
            <person name="Glavina T."/>
            <person name="Goodstein D."/>
            <person name="Hadi M.Z."/>
            <person name="Hellsten U."/>
            <person name="Hildebrand M."/>
            <person name="Jenkins B.D."/>
            <person name="Jurka J."/>
            <person name="Kapitonov V.V."/>
            <person name="Kroger N."/>
            <person name="Lau W.W."/>
            <person name="Lane T.W."/>
            <person name="Larimer F.W."/>
            <person name="Lippmeier J.C."/>
            <person name="Lucas S."/>
            <person name="Medina M."/>
            <person name="Montsant A."/>
            <person name="Obornik M."/>
            <person name="Parker M.S."/>
            <person name="Palenik B."/>
            <person name="Pazour G.J."/>
            <person name="Richardson P.M."/>
            <person name="Rynearson T.A."/>
            <person name="Saito M.A."/>
            <person name="Schwartz D.C."/>
            <person name="Thamatrakoln K."/>
            <person name="Valentin K."/>
            <person name="Vardi A."/>
            <person name="Wilkerson F.P."/>
            <person name="Rokhsar D.S."/>
        </authorList>
    </citation>
    <scope>NUCLEOTIDE SEQUENCE [LARGE SCALE GENOMIC DNA]</scope>
    <source>
        <strain evidence="3 4">CCMP1335</strain>
    </source>
</reference>
<reference evidence="3 4" key="2">
    <citation type="journal article" date="2008" name="Nature">
        <title>The Phaeodactylum genome reveals the evolutionary history of diatom genomes.</title>
        <authorList>
            <person name="Bowler C."/>
            <person name="Allen A.E."/>
            <person name="Badger J.H."/>
            <person name="Grimwood J."/>
            <person name="Jabbari K."/>
            <person name="Kuo A."/>
            <person name="Maheswari U."/>
            <person name="Martens C."/>
            <person name="Maumus F."/>
            <person name="Otillar R.P."/>
            <person name="Rayko E."/>
            <person name="Salamov A."/>
            <person name="Vandepoele K."/>
            <person name="Beszteri B."/>
            <person name="Gruber A."/>
            <person name="Heijde M."/>
            <person name="Katinka M."/>
            <person name="Mock T."/>
            <person name="Valentin K."/>
            <person name="Verret F."/>
            <person name="Berges J.A."/>
            <person name="Brownlee C."/>
            <person name="Cadoret J.P."/>
            <person name="Chiovitti A."/>
            <person name="Choi C.J."/>
            <person name="Coesel S."/>
            <person name="De Martino A."/>
            <person name="Detter J.C."/>
            <person name="Durkin C."/>
            <person name="Falciatore A."/>
            <person name="Fournet J."/>
            <person name="Haruta M."/>
            <person name="Huysman M.J."/>
            <person name="Jenkins B.D."/>
            <person name="Jiroutova K."/>
            <person name="Jorgensen R.E."/>
            <person name="Joubert Y."/>
            <person name="Kaplan A."/>
            <person name="Kroger N."/>
            <person name="Kroth P.G."/>
            <person name="La Roche J."/>
            <person name="Lindquist E."/>
            <person name="Lommer M."/>
            <person name="Martin-Jezequel V."/>
            <person name="Lopez P.J."/>
            <person name="Lucas S."/>
            <person name="Mangogna M."/>
            <person name="McGinnis K."/>
            <person name="Medlin L.K."/>
            <person name="Montsant A."/>
            <person name="Oudot-Le Secq M.P."/>
            <person name="Napoli C."/>
            <person name="Obornik M."/>
            <person name="Parker M.S."/>
            <person name="Petit J.L."/>
            <person name="Porcel B.M."/>
            <person name="Poulsen N."/>
            <person name="Robison M."/>
            <person name="Rychlewski L."/>
            <person name="Rynearson T.A."/>
            <person name="Schmutz J."/>
            <person name="Shapiro H."/>
            <person name="Siaut M."/>
            <person name="Stanley M."/>
            <person name="Sussman M.R."/>
            <person name="Taylor A.R."/>
            <person name="Vardi A."/>
            <person name="von Dassow P."/>
            <person name="Vyverman W."/>
            <person name="Willis A."/>
            <person name="Wyrwicz L.S."/>
            <person name="Rokhsar D.S."/>
            <person name="Weissenbach J."/>
            <person name="Armbrust E.V."/>
            <person name="Green B.R."/>
            <person name="Van de Peer Y."/>
            <person name="Grigoriev I.V."/>
        </authorList>
    </citation>
    <scope>NUCLEOTIDE SEQUENCE [LARGE SCALE GENOMIC DNA]</scope>
    <source>
        <strain evidence="3 4">CCMP1335</strain>
    </source>
</reference>
<keyword evidence="1" id="KW-0175">Coiled coil</keyword>
<feature type="coiled-coil region" evidence="1">
    <location>
        <begin position="241"/>
        <end position="287"/>
    </location>
</feature>
<proteinExistence type="predicted"/>
<gene>
    <name evidence="3" type="ORF">THAPSDRAFT_5141</name>
</gene>
<accession>B8C230</accession>
<evidence type="ECO:0000313" key="3">
    <source>
        <dbReference type="EMBL" id="EED91870.1"/>
    </source>
</evidence>
<dbReference type="OMA" id="GTYKYQH"/>
<feature type="compositionally biased region" description="Gly residues" evidence="2">
    <location>
        <begin position="379"/>
        <end position="392"/>
    </location>
</feature>
<dbReference type="InParanoid" id="B8C230"/>
<dbReference type="Proteomes" id="UP000001449">
    <property type="component" value="Chromosome 5"/>
</dbReference>
<dbReference type="EMBL" id="CM000642">
    <property type="protein sequence ID" value="EED91870.1"/>
    <property type="molecule type" value="Genomic_DNA"/>
</dbReference>
<dbReference type="PaxDb" id="35128-Thaps5141"/>
<feature type="region of interest" description="Disordered" evidence="2">
    <location>
        <begin position="422"/>
        <end position="450"/>
    </location>
</feature>
<dbReference type="HOGENOM" id="CLU_031438_0_0_1"/>
<dbReference type="RefSeq" id="XP_002290118.1">
    <property type="nucleotide sequence ID" value="XM_002290082.1"/>
</dbReference>
<evidence type="ECO:0000256" key="1">
    <source>
        <dbReference type="SAM" id="Coils"/>
    </source>
</evidence>
<dbReference type="AlphaFoldDB" id="B8C230"/>
<dbReference type="STRING" id="35128.B8C230"/>
<evidence type="ECO:0000256" key="2">
    <source>
        <dbReference type="SAM" id="MobiDB-lite"/>
    </source>
</evidence>
<keyword evidence="4" id="KW-1185">Reference proteome</keyword>
<name>B8C230_THAPS</name>
<dbReference type="eggNOG" id="ENOG502S03Y">
    <property type="taxonomic scope" value="Eukaryota"/>
</dbReference>
<feature type="region of interest" description="Disordered" evidence="2">
    <location>
        <begin position="373"/>
        <end position="408"/>
    </location>
</feature>
<dbReference type="KEGG" id="tps:THAPSDRAFT_5141"/>
<organism evidence="3 4">
    <name type="scientific">Thalassiosira pseudonana</name>
    <name type="common">Marine diatom</name>
    <name type="synonym">Cyclotella nana</name>
    <dbReference type="NCBI Taxonomy" id="35128"/>
    <lineage>
        <taxon>Eukaryota</taxon>
        <taxon>Sar</taxon>
        <taxon>Stramenopiles</taxon>
        <taxon>Ochrophyta</taxon>
        <taxon>Bacillariophyta</taxon>
        <taxon>Coscinodiscophyceae</taxon>
        <taxon>Thalassiosirophycidae</taxon>
        <taxon>Thalassiosirales</taxon>
        <taxon>Thalassiosiraceae</taxon>
        <taxon>Thalassiosira</taxon>
    </lineage>
</organism>
<protein>
    <submittedName>
        <fullName evidence="3">Uncharacterized protein</fullName>
    </submittedName>
</protein>
<evidence type="ECO:0000313" key="4">
    <source>
        <dbReference type="Proteomes" id="UP000001449"/>
    </source>
</evidence>
<feature type="coiled-coil region" evidence="1">
    <location>
        <begin position="334"/>
        <end position="361"/>
    </location>
</feature>